<dbReference type="Proteomes" id="UP000831189">
    <property type="component" value="Chromosome"/>
</dbReference>
<reference evidence="1 2" key="1">
    <citation type="submission" date="2022-04" db="EMBL/GenBank/DDBJ databases">
        <title>Pseudomonas knackmussii B09-2.</title>
        <authorList>
            <person name="Deng Y."/>
        </authorList>
    </citation>
    <scope>NUCLEOTIDE SEQUENCE [LARGE SCALE GENOMIC DNA]</scope>
    <source>
        <strain evidence="1 2">B09-2</strain>
    </source>
</reference>
<gene>
    <name evidence="1" type="ORF">M0M42_04225</name>
</gene>
<evidence type="ECO:0000313" key="1">
    <source>
        <dbReference type="EMBL" id="UPQ83622.1"/>
    </source>
</evidence>
<protein>
    <submittedName>
        <fullName evidence="1">Uncharacterized protein</fullName>
    </submittedName>
</protein>
<proteinExistence type="predicted"/>
<accession>A0ABY4KRX9</accession>
<evidence type="ECO:0000313" key="2">
    <source>
        <dbReference type="Proteomes" id="UP000831189"/>
    </source>
</evidence>
<sequence length="312" mass="34862">MTSIIIITNCTNRKRMAGTATLCLPQKPFASLDEMTDEWVGQIRAKGLGTLPAASLYAGRSVMDAKRAAQFVDARLMFASTGLGLIDSDYPSPSYNLTVGSEDDSIRPKLAKLDAAPSHWWTHLNVRFRSRSPIAELATQSAVELVLIALSANYIDLIRDDLLDLNACSRSKLRIFTSRPGVERLPHDLKPYAMPYDDRLEGSDLAGTRADYPQRALRHFVEQGWTTCSLPDARRAVTGAMSELAFASKVSRRRTSDEEVKSLLAKAWAKHNGSSSRLLRHLRDDVRVSCEQSRFRKLWTELKSEYTARTKA</sequence>
<organism evidence="1 2">
    <name type="scientific">Pseudomonas knackmussii</name>
    <dbReference type="NCBI Taxonomy" id="65741"/>
    <lineage>
        <taxon>Bacteria</taxon>
        <taxon>Pseudomonadati</taxon>
        <taxon>Pseudomonadota</taxon>
        <taxon>Gammaproteobacteria</taxon>
        <taxon>Pseudomonadales</taxon>
        <taxon>Pseudomonadaceae</taxon>
        <taxon>Pseudomonas</taxon>
    </lineage>
</organism>
<keyword evidence="2" id="KW-1185">Reference proteome</keyword>
<dbReference type="EMBL" id="CP096208">
    <property type="protein sequence ID" value="UPQ83622.1"/>
    <property type="molecule type" value="Genomic_DNA"/>
</dbReference>
<name>A0ABY4KRX9_9PSED</name>